<sequence>MIHHLGIVVNDFTRSAALYDACLAPLGIRRTETDIDWAIYAPDGGQPFLWLGSEIPTYWRSGNQAGNAPLHIAFIAPDRAAVDAFYSAALEHGAEDNGPPGLRVGWGHFYSAYILDLDGNNIEATIREK</sequence>
<name>A0A562PNH4_9BURK</name>
<dbReference type="EMBL" id="VLKW01000006">
    <property type="protein sequence ID" value="TWI45883.1"/>
    <property type="molecule type" value="Genomic_DNA"/>
</dbReference>
<keyword evidence="5" id="KW-1185">Reference proteome</keyword>
<proteinExistence type="predicted"/>
<evidence type="ECO:0000313" key="2">
    <source>
        <dbReference type="EMBL" id="QGZ40445.1"/>
    </source>
</evidence>
<evidence type="ECO:0000313" key="4">
    <source>
        <dbReference type="Proteomes" id="UP000315112"/>
    </source>
</evidence>
<gene>
    <name evidence="2" type="ORF">GO485_16210</name>
    <name evidence="3" type="ORF">IP92_03313</name>
</gene>
<feature type="domain" description="VOC" evidence="1">
    <location>
        <begin position="1"/>
        <end position="127"/>
    </location>
</feature>
<evidence type="ECO:0000313" key="3">
    <source>
        <dbReference type="EMBL" id="TWI45883.1"/>
    </source>
</evidence>
<keyword evidence="3" id="KW-0456">Lyase</keyword>
<keyword evidence="3" id="KW-0223">Dioxygenase</keyword>
<dbReference type="EMBL" id="CP046904">
    <property type="protein sequence ID" value="QGZ40445.1"/>
    <property type="molecule type" value="Genomic_DNA"/>
</dbReference>
<dbReference type="Pfam" id="PF00903">
    <property type="entry name" value="Glyoxalase"/>
    <property type="match status" value="1"/>
</dbReference>
<dbReference type="GO" id="GO:0016829">
    <property type="term" value="F:lyase activity"/>
    <property type="evidence" value="ECO:0007669"/>
    <property type="project" value="UniProtKB-KW"/>
</dbReference>
<reference evidence="3 4" key="1">
    <citation type="journal article" date="2015" name="Stand. Genomic Sci.">
        <title>Genomic Encyclopedia of Bacterial and Archaeal Type Strains, Phase III: the genomes of soil and plant-associated and newly described type strains.</title>
        <authorList>
            <person name="Whitman W.B."/>
            <person name="Woyke T."/>
            <person name="Klenk H.P."/>
            <person name="Zhou Y."/>
            <person name="Lilburn T.G."/>
            <person name="Beck B.J."/>
            <person name="De Vos P."/>
            <person name="Vandamme P."/>
            <person name="Eisen J.A."/>
            <person name="Garrity G."/>
            <person name="Hugenholtz P."/>
            <person name="Kyrpides N.C."/>
        </authorList>
    </citation>
    <scope>NUCLEOTIDE SEQUENCE [LARGE SCALE GENOMIC DNA]</scope>
    <source>
        <strain evidence="3 4">CGMCC 1.10685</strain>
    </source>
</reference>
<protein>
    <submittedName>
        <fullName evidence="3">Catechol 2,3-dioxygenase-like lactoylglutathione lyase family enzyme</fullName>
    </submittedName>
    <submittedName>
        <fullName evidence="2">VOC family protein</fullName>
    </submittedName>
</protein>
<organism evidence="3 4">
    <name type="scientific">Pseudoduganella flava</name>
    <dbReference type="NCBI Taxonomy" id="871742"/>
    <lineage>
        <taxon>Bacteria</taxon>
        <taxon>Pseudomonadati</taxon>
        <taxon>Pseudomonadota</taxon>
        <taxon>Betaproteobacteria</taxon>
        <taxon>Burkholderiales</taxon>
        <taxon>Oxalobacteraceae</taxon>
        <taxon>Telluria group</taxon>
        <taxon>Pseudoduganella</taxon>
    </lineage>
</organism>
<dbReference type="Proteomes" id="UP000315112">
    <property type="component" value="Unassembled WGS sequence"/>
</dbReference>
<reference evidence="2 5" key="3">
    <citation type="submission" date="2019-12" db="EMBL/GenBank/DDBJ databases">
        <title>Draft Genome Sequences of Six Type Strains of the Genus Massilia.</title>
        <authorList>
            <person name="Miess H."/>
            <person name="Frediansyah A."/>
            <person name="Goeker M."/>
            <person name="Gross H."/>
        </authorList>
    </citation>
    <scope>NUCLEOTIDE SEQUENCE [LARGE SCALE GENOMIC DNA]</scope>
    <source>
        <strain evidence="2 5">DSM 26639</strain>
    </source>
</reference>
<dbReference type="InterPro" id="IPR029068">
    <property type="entry name" value="Glyas_Bleomycin-R_OHBP_Dase"/>
</dbReference>
<dbReference type="SUPFAM" id="SSF54593">
    <property type="entry name" value="Glyoxalase/Bleomycin resistance protein/Dihydroxybiphenyl dioxygenase"/>
    <property type="match status" value="1"/>
</dbReference>
<dbReference type="Gene3D" id="3.10.180.10">
    <property type="entry name" value="2,3-Dihydroxybiphenyl 1,2-Dioxygenase, domain 1"/>
    <property type="match status" value="1"/>
</dbReference>
<dbReference type="PANTHER" id="PTHR35006:SF2">
    <property type="entry name" value="GLYOXALASE FAMILY PROTEIN (AFU_ORTHOLOGUE AFUA_5G14830)"/>
    <property type="match status" value="1"/>
</dbReference>
<dbReference type="CDD" id="cd07262">
    <property type="entry name" value="VOC_like"/>
    <property type="match status" value="1"/>
</dbReference>
<dbReference type="AlphaFoldDB" id="A0A562PNH4"/>
<accession>A0A562PNH4</accession>
<dbReference type="PANTHER" id="PTHR35006">
    <property type="entry name" value="GLYOXALASE FAMILY PROTEIN (AFU_ORTHOLOGUE AFUA_5G14830)"/>
    <property type="match status" value="1"/>
</dbReference>
<dbReference type="RefSeq" id="WP_145876922.1">
    <property type="nucleotide sequence ID" value="NZ_CP046904.1"/>
</dbReference>
<dbReference type="Proteomes" id="UP000437862">
    <property type="component" value="Chromosome"/>
</dbReference>
<evidence type="ECO:0000313" key="5">
    <source>
        <dbReference type="Proteomes" id="UP000437862"/>
    </source>
</evidence>
<dbReference type="OrthoDB" id="9800438at2"/>
<dbReference type="PROSITE" id="PS51819">
    <property type="entry name" value="VOC"/>
    <property type="match status" value="1"/>
</dbReference>
<evidence type="ECO:0000259" key="1">
    <source>
        <dbReference type="PROSITE" id="PS51819"/>
    </source>
</evidence>
<keyword evidence="3" id="KW-0560">Oxidoreductase</keyword>
<reference evidence="3" key="2">
    <citation type="submission" date="2019-07" db="EMBL/GenBank/DDBJ databases">
        <authorList>
            <person name="Whitman W."/>
            <person name="Huntemann M."/>
            <person name="Clum A."/>
            <person name="Pillay M."/>
            <person name="Palaniappan K."/>
            <person name="Varghese N."/>
            <person name="Mikhailova N."/>
            <person name="Stamatis D."/>
            <person name="Reddy T."/>
            <person name="Daum C."/>
            <person name="Shapiro N."/>
            <person name="Ivanova N."/>
            <person name="Kyrpides N."/>
            <person name="Woyke T."/>
        </authorList>
    </citation>
    <scope>NUCLEOTIDE SEQUENCE</scope>
    <source>
        <strain evidence="3">CGMCC 1.10685</strain>
    </source>
</reference>
<dbReference type="InterPro" id="IPR037523">
    <property type="entry name" value="VOC_core"/>
</dbReference>
<dbReference type="GO" id="GO:0051213">
    <property type="term" value="F:dioxygenase activity"/>
    <property type="evidence" value="ECO:0007669"/>
    <property type="project" value="UniProtKB-KW"/>
</dbReference>
<dbReference type="InterPro" id="IPR004360">
    <property type="entry name" value="Glyas_Fos-R_dOase_dom"/>
</dbReference>